<sequence>MWSIQEDQKFPPGPPQQTGAYASCSVMTQITSPASAATAQKAHFNPQNSIDQPGTPKIQVIWLDVLPMLVTSRSCSSINIAPQSMTDFCAV</sequence>
<proteinExistence type="predicted"/>
<evidence type="ECO:0000256" key="1">
    <source>
        <dbReference type="SAM" id="MobiDB-lite"/>
    </source>
</evidence>
<dbReference type="Proteomes" id="UP000235388">
    <property type="component" value="Unassembled WGS sequence"/>
</dbReference>
<accession>A0A2N5SV33</accession>
<comment type="caution">
    <text evidence="2">The sequence shown here is derived from an EMBL/GenBank/DDBJ whole genome shotgun (WGS) entry which is preliminary data.</text>
</comment>
<feature type="region of interest" description="Disordered" evidence="1">
    <location>
        <begin position="1"/>
        <end position="20"/>
    </location>
</feature>
<keyword evidence="3" id="KW-1185">Reference proteome</keyword>
<dbReference type="AlphaFoldDB" id="A0A2N5SV33"/>
<reference evidence="2 3" key="1">
    <citation type="submission" date="2017-11" db="EMBL/GenBank/DDBJ databases">
        <title>De novo assembly and phasing of dikaryotic genomes from two isolates of Puccinia coronata f. sp. avenae, the causal agent of oat crown rust.</title>
        <authorList>
            <person name="Miller M.E."/>
            <person name="Zhang Y."/>
            <person name="Omidvar V."/>
            <person name="Sperschneider J."/>
            <person name="Schwessinger B."/>
            <person name="Raley C."/>
            <person name="Palmer J.M."/>
            <person name="Garnica D."/>
            <person name="Upadhyaya N."/>
            <person name="Rathjen J."/>
            <person name="Taylor J.M."/>
            <person name="Park R.F."/>
            <person name="Dodds P.N."/>
            <person name="Hirsch C.D."/>
            <person name="Kianian S.F."/>
            <person name="Figueroa M."/>
        </authorList>
    </citation>
    <scope>NUCLEOTIDE SEQUENCE [LARGE SCALE GENOMIC DNA]</scope>
    <source>
        <strain evidence="2">12NC29</strain>
    </source>
</reference>
<name>A0A2N5SV33_9BASI</name>
<organism evidence="2 3">
    <name type="scientific">Puccinia coronata f. sp. avenae</name>
    <dbReference type="NCBI Taxonomy" id="200324"/>
    <lineage>
        <taxon>Eukaryota</taxon>
        <taxon>Fungi</taxon>
        <taxon>Dikarya</taxon>
        <taxon>Basidiomycota</taxon>
        <taxon>Pucciniomycotina</taxon>
        <taxon>Pucciniomycetes</taxon>
        <taxon>Pucciniales</taxon>
        <taxon>Pucciniaceae</taxon>
        <taxon>Puccinia</taxon>
    </lineage>
</organism>
<dbReference type="EMBL" id="PGCJ01000856">
    <property type="protein sequence ID" value="PLW17093.1"/>
    <property type="molecule type" value="Genomic_DNA"/>
</dbReference>
<gene>
    <name evidence="2" type="ORF">PCANC_14617</name>
</gene>
<protein>
    <submittedName>
        <fullName evidence="2">Uncharacterized protein</fullName>
    </submittedName>
</protein>
<evidence type="ECO:0000313" key="3">
    <source>
        <dbReference type="Proteomes" id="UP000235388"/>
    </source>
</evidence>
<evidence type="ECO:0000313" key="2">
    <source>
        <dbReference type="EMBL" id="PLW17093.1"/>
    </source>
</evidence>